<reference evidence="2 3" key="1">
    <citation type="submission" date="2018-11" db="EMBL/GenBank/DDBJ databases">
        <title>Novel bacteria species description.</title>
        <authorList>
            <person name="Han J.-H."/>
        </authorList>
    </citation>
    <scope>NUCLEOTIDE SEQUENCE [LARGE SCALE GENOMIC DNA]</scope>
    <source>
        <strain evidence="2 3">KCTC23259</strain>
    </source>
</reference>
<proteinExistence type="predicted"/>
<dbReference type="PANTHER" id="PTHR37299:SF1">
    <property type="entry name" value="STAGE 0 SPORULATION PROTEIN A HOMOLOG"/>
    <property type="match status" value="1"/>
</dbReference>
<dbReference type="Pfam" id="PF04397">
    <property type="entry name" value="LytTR"/>
    <property type="match status" value="1"/>
</dbReference>
<dbReference type="InterPro" id="IPR046947">
    <property type="entry name" value="LytR-like"/>
</dbReference>
<name>A0AAE3GZD0_9BACT</name>
<dbReference type="Gene3D" id="2.40.50.1020">
    <property type="entry name" value="LytTr DNA-binding domain"/>
    <property type="match status" value="1"/>
</dbReference>
<dbReference type="AlphaFoldDB" id="A0AAE3GZD0"/>
<dbReference type="Proteomes" id="UP001204144">
    <property type="component" value="Unassembled WGS sequence"/>
</dbReference>
<accession>A0AAE3GZD0</accession>
<protein>
    <submittedName>
        <fullName evidence="2">LytTR family transcriptional regulator</fullName>
    </submittedName>
</protein>
<dbReference type="GO" id="GO:0000156">
    <property type="term" value="F:phosphorelay response regulator activity"/>
    <property type="evidence" value="ECO:0007669"/>
    <property type="project" value="InterPro"/>
</dbReference>
<evidence type="ECO:0000313" key="2">
    <source>
        <dbReference type="EMBL" id="MCP9761847.1"/>
    </source>
</evidence>
<dbReference type="SMART" id="SM00850">
    <property type="entry name" value="LytTR"/>
    <property type="match status" value="1"/>
</dbReference>
<dbReference type="EMBL" id="RJUF01000003">
    <property type="protein sequence ID" value="MCP9761847.1"/>
    <property type="molecule type" value="Genomic_DNA"/>
</dbReference>
<comment type="caution">
    <text evidence="2">The sequence shown here is derived from an EMBL/GenBank/DDBJ whole genome shotgun (WGS) entry which is preliminary data.</text>
</comment>
<dbReference type="GO" id="GO:0003677">
    <property type="term" value="F:DNA binding"/>
    <property type="evidence" value="ECO:0007669"/>
    <property type="project" value="InterPro"/>
</dbReference>
<dbReference type="PANTHER" id="PTHR37299">
    <property type="entry name" value="TRANSCRIPTIONAL REGULATOR-RELATED"/>
    <property type="match status" value="1"/>
</dbReference>
<evidence type="ECO:0000259" key="1">
    <source>
        <dbReference type="PROSITE" id="PS50930"/>
    </source>
</evidence>
<organism evidence="2 3">
    <name type="scientific">Lacihabitans soyangensis</name>
    <dbReference type="NCBI Taxonomy" id="869394"/>
    <lineage>
        <taxon>Bacteria</taxon>
        <taxon>Pseudomonadati</taxon>
        <taxon>Bacteroidota</taxon>
        <taxon>Cytophagia</taxon>
        <taxon>Cytophagales</taxon>
        <taxon>Leadbetterellaceae</taxon>
        <taxon>Lacihabitans</taxon>
    </lineage>
</organism>
<sequence length="114" mass="13126">MNLKYIFVGCQKNVRSTDVVYVQAKANYSIVKMKDGREFLVATTLKRMEEKLEGCGFIRPHKSFLINTEYILKYESGVLSLTNGLSCGCSRRKRQEIDLMFGSSKRLYIKKTLV</sequence>
<keyword evidence="3" id="KW-1185">Reference proteome</keyword>
<feature type="domain" description="HTH LytTR-type" evidence="1">
    <location>
        <begin position="18"/>
        <end position="103"/>
    </location>
</feature>
<dbReference type="InterPro" id="IPR007492">
    <property type="entry name" value="LytTR_DNA-bd_dom"/>
</dbReference>
<dbReference type="RefSeq" id="WP_255035590.1">
    <property type="nucleotide sequence ID" value="NZ_RJUF01000003.1"/>
</dbReference>
<gene>
    <name evidence="2" type="ORF">EGI31_02690</name>
</gene>
<evidence type="ECO:0000313" key="3">
    <source>
        <dbReference type="Proteomes" id="UP001204144"/>
    </source>
</evidence>
<dbReference type="PROSITE" id="PS50930">
    <property type="entry name" value="HTH_LYTTR"/>
    <property type="match status" value="1"/>
</dbReference>